<evidence type="ECO:0000313" key="2">
    <source>
        <dbReference type="Proteomes" id="UP000220158"/>
    </source>
</evidence>
<reference evidence="1 2" key="1">
    <citation type="submission" date="2015-04" db="EMBL/GenBank/DDBJ databases">
        <authorList>
            <consortium name="Pathogen Informatics"/>
        </authorList>
    </citation>
    <scope>NUCLEOTIDE SEQUENCE [LARGE SCALE GENOMIC DNA]</scope>
    <source>
        <strain evidence="1 2">SGS1</strain>
    </source>
</reference>
<protein>
    <submittedName>
        <fullName evidence="1">Uncharacterized protein</fullName>
    </submittedName>
</protein>
<dbReference type="EMBL" id="LN835301">
    <property type="protein sequence ID" value="CRG99165.1"/>
    <property type="molecule type" value="Genomic_DNA"/>
</dbReference>
<organism evidence="1 2">
    <name type="scientific">Plasmodium relictum</name>
    <dbReference type="NCBI Taxonomy" id="85471"/>
    <lineage>
        <taxon>Eukaryota</taxon>
        <taxon>Sar</taxon>
        <taxon>Alveolata</taxon>
        <taxon>Apicomplexa</taxon>
        <taxon>Aconoidasida</taxon>
        <taxon>Haemosporida</taxon>
        <taxon>Plasmodiidae</taxon>
        <taxon>Plasmodium</taxon>
        <taxon>Plasmodium (Haemamoeba)</taxon>
    </lineage>
</organism>
<dbReference type="RefSeq" id="XP_028532173.1">
    <property type="nucleotide sequence ID" value="XM_028675600.1"/>
</dbReference>
<name>A0A1J1H6V8_PLARL</name>
<dbReference type="OrthoDB" id="349484at2759"/>
<dbReference type="VEuPathDB" id="PlasmoDB:PRELSG_0614000"/>
<dbReference type="AlphaFoldDB" id="A0A1J1H6V8"/>
<dbReference type="Proteomes" id="UP000220158">
    <property type="component" value="Chromosome 6"/>
</dbReference>
<accession>A0A1J1H6V8</accession>
<proteinExistence type="predicted"/>
<dbReference type="OMA" id="NQNFLIY"/>
<gene>
    <name evidence="1" type="ORF">PRELSG_0614000</name>
</gene>
<keyword evidence="2" id="KW-1185">Reference proteome</keyword>
<evidence type="ECO:0000313" key="1">
    <source>
        <dbReference type="EMBL" id="CRG99165.1"/>
    </source>
</evidence>
<dbReference type="KEGG" id="prel:PRELSG_0614000"/>
<sequence>MEKKDNYTRCDKIGNNNNNNSSSTLFYEEIKQNQNENLKNCEWKVNKNSKRKNKKKKYNTRLNYYNKLKIIKKKKKGNFKEIDKNNNYSLHDDKKKNNLEFIKNNLSFDNIIKKNQEKNKDNYIFNVSSLNNTEKNKSQCYLHNSVNSNYANNFNKYPRISRCYNKNNKCKYNENKIPNGNIRLTKELLDDLNKRNQENDADSDNQNFLIYVKKIIEEKKESKKKKNNNNNTKEISNAHLEFSNNMETYQTINDNNSLYSDESTKVFVNKKNKVKINMCENPCDMWYGLKTKNGKNIFINSLRNKNKKERKKKSKNIENYFINKKSKHSRWKSNYYMKLNNNDDNISVNTIATMHIDGNHKYNDKIENRNTKNDSYDNYNNNNFKNYRNKNIISNIQFDKTNKNDINNDKITKQTTKKRCKKNMTWSNKKNNNYVNTNNVHYVPTKNSSNNYYDNKATNFSNDIKSYDSKNKLGENNNICNSNLKLKKNNNENLSNAYTNNYSLSNEYNNIGSKENRSTNVIHHNNNEINDMIKIKNYRNNSSNMNCQSDNTSTYEKNMNTINNSKNNYYSNQFRSFNKINVIDYHLSNSTTKKNNVSNNSSLNKICCAMTNLDNNENNVKFSSGYYDMIDHNKAECYENNKINIDKINTYKNSIYPYNKNNLNNYSSNKVNKLNSNINLNSFLTNNKENDIKHHSHPMTVDNMSSIHYNTNYHCTKGKTNEYINNSYYHYINAKYNSKNFLGKNIIKKNKIFILNNYSFTGNKKSSEDSNKISDIAYDRKFEACGKISITNEVNNENDKISENIFFRKANEISKCNDSFNELIHLNYQNYNPNANLTYYKSYNANKINKDEHLSSIEGKDNVDFIDSLHVIDQNKKYKNYYYNNLNFDLSYELEDNKKNKKKKKNKSFSSKSIYKNARERVQSILAIRRGIVQ</sequence>
<dbReference type="GeneID" id="39735266"/>